<dbReference type="SUPFAM" id="SSF56322">
    <property type="entry name" value="ADC synthase"/>
    <property type="match status" value="1"/>
</dbReference>
<dbReference type="AlphaFoldDB" id="A0A7T4EGG7"/>
<dbReference type="GO" id="GO:0000162">
    <property type="term" value="P:L-tryptophan biosynthetic process"/>
    <property type="evidence" value="ECO:0007669"/>
    <property type="project" value="TreeGrafter"/>
</dbReference>
<dbReference type="PANTHER" id="PTHR11236:SF49">
    <property type="entry name" value="ANTHRANILATE SYNTHASE COMPONENT 1"/>
    <property type="match status" value="1"/>
</dbReference>
<evidence type="ECO:0000313" key="7">
    <source>
        <dbReference type="Proteomes" id="UP000596145"/>
    </source>
</evidence>
<dbReference type="Pfam" id="PF04715">
    <property type="entry name" value="Anth_synt_I_N"/>
    <property type="match status" value="1"/>
</dbReference>
<accession>A0A7T4EGG7</accession>
<dbReference type="PRINTS" id="PR00095">
    <property type="entry name" value="ANTSNTHASEI"/>
</dbReference>
<dbReference type="Pfam" id="PF00425">
    <property type="entry name" value="Chorismate_bind"/>
    <property type="match status" value="1"/>
</dbReference>
<dbReference type="InterPro" id="IPR015890">
    <property type="entry name" value="Chorismate_C"/>
</dbReference>
<dbReference type="EMBL" id="CP066007">
    <property type="protein sequence ID" value="QQB46883.1"/>
    <property type="molecule type" value="Genomic_DNA"/>
</dbReference>
<feature type="domain" description="Anthranilate synthase component I N-terminal" evidence="5">
    <location>
        <begin position="18"/>
        <end position="174"/>
    </location>
</feature>
<evidence type="ECO:0000256" key="1">
    <source>
        <dbReference type="ARBA" id="ARBA00012266"/>
    </source>
</evidence>
<dbReference type="InterPro" id="IPR006805">
    <property type="entry name" value="Anth_synth_I_N"/>
</dbReference>
<evidence type="ECO:0000256" key="2">
    <source>
        <dbReference type="ARBA" id="ARBA00023239"/>
    </source>
</evidence>
<feature type="domain" description="Chorismate-utilising enzyme C-terminal" evidence="4">
    <location>
        <begin position="215"/>
        <end position="473"/>
    </location>
</feature>
<dbReference type="InterPro" id="IPR019999">
    <property type="entry name" value="Anth_synth_I-like"/>
</dbReference>
<gene>
    <name evidence="6" type="ORF">I6I10_02855</name>
</gene>
<dbReference type="OrthoDB" id="3518032at2"/>
<evidence type="ECO:0000313" key="6">
    <source>
        <dbReference type="EMBL" id="QQB46883.1"/>
    </source>
</evidence>
<dbReference type="NCBIfam" id="NF010079">
    <property type="entry name" value="PRK13564.1"/>
    <property type="match status" value="1"/>
</dbReference>
<sequence>MQFTEISRPVRYHEDASALFHALGDTSARSSVLLESADIQSKEGLQSIAVLKASARFTCSGFTVAAEALSPRGAAVISEMEQKGVSFSYSRATAAEEAERLKEPSTMDVLRAALGVGEGGARLPYLAGGIAFDYLETFEELPEVSASANRYPDYQFLLAEVLLVVDHTSNTATLYGYDEDLIDRYAQQIAEDLPPHPIPAFASGPVAAIASPGDETFKQDVEKLKQNIYNGDIYQVVPARTFSMSCPDAFVAYRRLRETNPSPYMFYIRGLDAEGTPYELFGASPESNLKYDAATRFLQLCPIAGTRPRGATEELDIRAELELRTDAKELAEHTMLVDLARNDVARVAAPNTRRVEDLMRIDRYSRVMHLVSRVTATLAPDFDAFDAYRACMNMGTLTGAPKLRANELLRSVEGTRRGSYGGSVGYFDGAGNMDNCIVIRSAFVQHGIAHVQAGAGIVRDSDPQSEANETYHKSLATLSAIAEAQGAELTVER</sequence>
<reference evidence="6 7" key="1">
    <citation type="submission" date="2020-12" db="EMBL/GenBank/DDBJ databases">
        <title>FDA dAtabase for Regulatory Grade micrObial Sequences (FDA-ARGOS): Supporting development and validation of Infectious Disease Dx tests.</title>
        <authorList>
            <person name="Sproer C."/>
            <person name="Gronow S."/>
            <person name="Severitt S."/>
            <person name="Schroder I."/>
            <person name="Tallon L."/>
            <person name="Sadzewicz L."/>
            <person name="Zhao X."/>
            <person name="Boylan J."/>
            <person name="Ott S."/>
            <person name="Bowen H."/>
            <person name="Vavikolanu K."/>
            <person name="Mehta A."/>
            <person name="Aluvathingal J."/>
            <person name="Nadendla S."/>
            <person name="Lowell S."/>
            <person name="Myers T."/>
            <person name="Yan Y."/>
            <person name="Sichtig H."/>
        </authorList>
    </citation>
    <scope>NUCLEOTIDE SEQUENCE [LARGE SCALE GENOMIC DNA]</scope>
    <source>
        <strain evidence="6 7">FDAARGOS_1053</strain>
    </source>
</reference>
<dbReference type="InterPro" id="IPR005801">
    <property type="entry name" value="ADC_synthase"/>
</dbReference>
<protein>
    <recommendedName>
        <fullName evidence="1">anthranilate synthase</fullName>
        <ecNumber evidence="1">4.1.3.27</ecNumber>
    </recommendedName>
</protein>
<evidence type="ECO:0000259" key="4">
    <source>
        <dbReference type="Pfam" id="PF00425"/>
    </source>
</evidence>
<organism evidence="6 7">
    <name type="scientific">Corynebacterium glucuronolyticum</name>
    <dbReference type="NCBI Taxonomy" id="39791"/>
    <lineage>
        <taxon>Bacteria</taxon>
        <taxon>Bacillati</taxon>
        <taxon>Actinomycetota</taxon>
        <taxon>Actinomycetes</taxon>
        <taxon>Mycobacteriales</taxon>
        <taxon>Corynebacteriaceae</taxon>
        <taxon>Corynebacterium</taxon>
    </lineage>
</organism>
<evidence type="ECO:0000259" key="5">
    <source>
        <dbReference type="Pfam" id="PF04715"/>
    </source>
</evidence>
<dbReference type="EC" id="4.1.3.27" evidence="1"/>
<dbReference type="GeneID" id="92761346"/>
<dbReference type="Proteomes" id="UP000596145">
    <property type="component" value="Chromosome"/>
</dbReference>
<name>A0A7T4EGG7_9CORY</name>
<evidence type="ECO:0000256" key="3">
    <source>
        <dbReference type="ARBA" id="ARBA00047683"/>
    </source>
</evidence>
<proteinExistence type="predicted"/>
<keyword evidence="2 6" id="KW-0456">Lyase</keyword>
<dbReference type="PANTHER" id="PTHR11236">
    <property type="entry name" value="AMINOBENZOATE/ANTHRANILATE SYNTHASE"/>
    <property type="match status" value="1"/>
</dbReference>
<dbReference type="GO" id="GO:0004049">
    <property type="term" value="F:anthranilate synthase activity"/>
    <property type="evidence" value="ECO:0007669"/>
    <property type="project" value="UniProtKB-EC"/>
</dbReference>
<dbReference type="Gene3D" id="3.60.120.10">
    <property type="entry name" value="Anthranilate synthase"/>
    <property type="match status" value="1"/>
</dbReference>
<comment type="catalytic activity">
    <reaction evidence="3">
        <text>chorismate + L-glutamine = anthranilate + pyruvate + L-glutamate + H(+)</text>
        <dbReference type="Rhea" id="RHEA:21732"/>
        <dbReference type="ChEBI" id="CHEBI:15361"/>
        <dbReference type="ChEBI" id="CHEBI:15378"/>
        <dbReference type="ChEBI" id="CHEBI:16567"/>
        <dbReference type="ChEBI" id="CHEBI:29748"/>
        <dbReference type="ChEBI" id="CHEBI:29985"/>
        <dbReference type="ChEBI" id="CHEBI:58359"/>
        <dbReference type="EC" id="4.1.3.27"/>
    </reaction>
</comment>
<dbReference type="RefSeq" id="WP_084037299.1">
    <property type="nucleotide sequence ID" value="NZ_CP066007.1"/>
</dbReference>